<protein>
    <submittedName>
        <fullName evidence="1">Uncharacterized protein</fullName>
    </submittedName>
</protein>
<dbReference type="EMBL" id="OZ019905">
    <property type="protein sequence ID" value="CAK9201086.1"/>
    <property type="molecule type" value="Genomic_DNA"/>
</dbReference>
<evidence type="ECO:0000313" key="2">
    <source>
        <dbReference type="Proteomes" id="UP001497512"/>
    </source>
</evidence>
<dbReference type="InterPro" id="IPR046848">
    <property type="entry name" value="E_motif"/>
</dbReference>
<dbReference type="Pfam" id="PF20431">
    <property type="entry name" value="E_motif"/>
    <property type="match status" value="1"/>
</dbReference>
<sequence>MEPENAAGYVLLSNIYIAASNMHLCESVERQRKGKGAKKQLGCTWIEVNNEVHRFVVEDQNQPQMIEIYAELQRLSGLMHDTRYMSCMEFFLDDV</sequence>
<keyword evidence="2" id="KW-1185">Reference proteome</keyword>
<organism evidence="1 2">
    <name type="scientific">Sphagnum troendelagicum</name>
    <dbReference type="NCBI Taxonomy" id="128251"/>
    <lineage>
        <taxon>Eukaryota</taxon>
        <taxon>Viridiplantae</taxon>
        <taxon>Streptophyta</taxon>
        <taxon>Embryophyta</taxon>
        <taxon>Bryophyta</taxon>
        <taxon>Sphagnophytina</taxon>
        <taxon>Sphagnopsida</taxon>
        <taxon>Sphagnales</taxon>
        <taxon>Sphagnaceae</taxon>
        <taxon>Sphagnum</taxon>
    </lineage>
</organism>
<name>A0ABP0TNJ6_9BRYO</name>
<dbReference type="PANTHER" id="PTHR47926">
    <property type="entry name" value="PENTATRICOPEPTIDE REPEAT-CONTAINING PROTEIN"/>
    <property type="match status" value="1"/>
</dbReference>
<gene>
    <name evidence="1" type="ORF">CSSPTR1EN2_LOCUS5731</name>
</gene>
<reference evidence="1" key="1">
    <citation type="submission" date="2024-02" db="EMBL/GenBank/DDBJ databases">
        <authorList>
            <consortium name="ELIXIR-Norway"/>
            <consortium name="Elixir Norway"/>
        </authorList>
    </citation>
    <scope>NUCLEOTIDE SEQUENCE</scope>
</reference>
<proteinExistence type="predicted"/>
<dbReference type="PANTHER" id="PTHR47926:SF347">
    <property type="entry name" value="PENTATRICOPEPTIDE REPEAT-CONTAINING PROTEIN"/>
    <property type="match status" value="1"/>
</dbReference>
<evidence type="ECO:0000313" key="1">
    <source>
        <dbReference type="EMBL" id="CAK9201086.1"/>
    </source>
</evidence>
<dbReference type="InterPro" id="IPR046960">
    <property type="entry name" value="PPR_At4g14850-like_plant"/>
</dbReference>
<accession>A0ABP0TNJ6</accession>
<dbReference type="Proteomes" id="UP001497512">
    <property type="component" value="Chromosome 13"/>
</dbReference>